<organism evidence="2 3">
    <name type="scientific">Cardiocondyla obscurior</name>
    <dbReference type="NCBI Taxonomy" id="286306"/>
    <lineage>
        <taxon>Eukaryota</taxon>
        <taxon>Metazoa</taxon>
        <taxon>Ecdysozoa</taxon>
        <taxon>Arthropoda</taxon>
        <taxon>Hexapoda</taxon>
        <taxon>Insecta</taxon>
        <taxon>Pterygota</taxon>
        <taxon>Neoptera</taxon>
        <taxon>Endopterygota</taxon>
        <taxon>Hymenoptera</taxon>
        <taxon>Apocrita</taxon>
        <taxon>Aculeata</taxon>
        <taxon>Formicoidea</taxon>
        <taxon>Formicidae</taxon>
        <taxon>Myrmicinae</taxon>
        <taxon>Cardiocondyla</taxon>
    </lineage>
</organism>
<keyword evidence="3" id="KW-1185">Reference proteome</keyword>
<sequence length="116" mass="13153">MGDRDPLVSFGYANEDEEARQTGRAGLNKNEKSPNITKSTELRSTIEKRLAGKLDYSASQRSPRHSYESRDRVQKLNAGLFKILQHVMPAFVSSKIISIWTRRRKSAESEVIKEGT</sequence>
<gene>
    <name evidence="2" type="ORF">PUN28_020184</name>
</gene>
<name>A0AAW2E7S8_9HYME</name>
<evidence type="ECO:0000256" key="1">
    <source>
        <dbReference type="SAM" id="MobiDB-lite"/>
    </source>
</evidence>
<reference evidence="2 3" key="1">
    <citation type="submission" date="2023-03" db="EMBL/GenBank/DDBJ databases">
        <title>High recombination rates correlate with genetic variation in Cardiocondyla obscurior ants.</title>
        <authorList>
            <person name="Errbii M."/>
        </authorList>
    </citation>
    <scope>NUCLEOTIDE SEQUENCE [LARGE SCALE GENOMIC DNA]</scope>
    <source>
        <strain evidence="2">Alpha-2009</strain>
        <tissue evidence="2">Whole body</tissue>
    </source>
</reference>
<accession>A0AAW2E7S8</accession>
<proteinExistence type="predicted"/>
<protein>
    <submittedName>
        <fullName evidence="2">Uncharacterized protein</fullName>
    </submittedName>
</protein>
<comment type="caution">
    <text evidence="2">The sequence shown here is derived from an EMBL/GenBank/DDBJ whole genome shotgun (WGS) entry which is preliminary data.</text>
</comment>
<feature type="region of interest" description="Disordered" evidence="1">
    <location>
        <begin position="1"/>
        <end position="43"/>
    </location>
</feature>
<dbReference type="EMBL" id="JADYXP020000028">
    <property type="protein sequence ID" value="KAL0099483.1"/>
    <property type="molecule type" value="Genomic_DNA"/>
</dbReference>
<dbReference type="AlphaFoldDB" id="A0AAW2E7S8"/>
<evidence type="ECO:0000313" key="2">
    <source>
        <dbReference type="EMBL" id="KAL0099483.1"/>
    </source>
</evidence>
<evidence type="ECO:0000313" key="3">
    <source>
        <dbReference type="Proteomes" id="UP001430953"/>
    </source>
</evidence>
<dbReference type="Proteomes" id="UP001430953">
    <property type="component" value="Unassembled WGS sequence"/>
</dbReference>